<evidence type="ECO:0008006" key="4">
    <source>
        <dbReference type="Google" id="ProtNLM"/>
    </source>
</evidence>
<protein>
    <recommendedName>
        <fullName evidence="4">Mucin-5AC</fullName>
    </recommendedName>
</protein>
<dbReference type="AlphaFoldDB" id="A0A9Q0BSX1"/>
<proteinExistence type="predicted"/>
<keyword evidence="3" id="KW-1185">Reference proteome</keyword>
<feature type="region of interest" description="Disordered" evidence="1">
    <location>
        <begin position="1"/>
        <end position="23"/>
    </location>
</feature>
<evidence type="ECO:0000256" key="1">
    <source>
        <dbReference type="SAM" id="MobiDB-lite"/>
    </source>
</evidence>
<dbReference type="Proteomes" id="UP001059596">
    <property type="component" value="Unassembled WGS sequence"/>
</dbReference>
<reference evidence="2" key="1">
    <citation type="journal article" date="2023" name="Genome Biol. Evol.">
        <title>Long-read-based Genome Assembly of Drosophila gunungcola Reveals Fewer Chemosensory Genes in Flower-breeding Species.</title>
        <authorList>
            <person name="Negi A."/>
            <person name="Liao B.Y."/>
            <person name="Yeh S.D."/>
        </authorList>
    </citation>
    <scope>NUCLEOTIDE SEQUENCE</scope>
    <source>
        <strain evidence="2">Sukarami</strain>
    </source>
</reference>
<feature type="region of interest" description="Disordered" evidence="1">
    <location>
        <begin position="714"/>
        <end position="749"/>
    </location>
</feature>
<name>A0A9Q0BSX1_9MUSC</name>
<feature type="region of interest" description="Disordered" evidence="1">
    <location>
        <begin position="351"/>
        <end position="375"/>
    </location>
</feature>
<feature type="compositionally biased region" description="Low complexity" evidence="1">
    <location>
        <begin position="648"/>
        <end position="681"/>
    </location>
</feature>
<feature type="compositionally biased region" description="Acidic residues" evidence="1">
    <location>
        <begin position="853"/>
        <end position="876"/>
    </location>
</feature>
<feature type="compositionally biased region" description="Low complexity" evidence="1">
    <location>
        <begin position="615"/>
        <end position="634"/>
    </location>
</feature>
<dbReference type="EMBL" id="JAMKOV010000002">
    <property type="protein sequence ID" value="KAI8043532.1"/>
    <property type="molecule type" value="Genomic_DNA"/>
</dbReference>
<feature type="compositionally biased region" description="Acidic residues" evidence="1">
    <location>
        <begin position="810"/>
        <end position="841"/>
    </location>
</feature>
<evidence type="ECO:0000313" key="3">
    <source>
        <dbReference type="Proteomes" id="UP001059596"/>
    </source>
</evidence>
<feature type="region of interest" description="Disordered" evidence="1">
    <location>
        <begin position="615"/>
        <end position="692"/>
    </location>
</feature>
<feature type="compositionally biased region" description="Polar residues" evidence="1">
    <location>
        <begin position="714"/>
        <end position="730"/>
    </location>
</feature>
<feature type="region of interest" description="Disordered" evidence="1">
    <location>
        <begin position="72"/>
        <end position="125"/>
    </location>
</feature>
<organism evidence="2 3">
    <name type="scientific">Drosophila gunungcola</name>
    <name type="common">fruit fly</name>
    <dbReference type="NCBI Taxonomy" id="103775"/>
    <lineage>
        <taxon>Eukaryota</taxon>
        <taxon>Metazoa</taxon>
        <taxon>Ecdysozoa</taxon>
        <taxon>Arthropoda</taxon>
        <taxon>Hexapoda</taxon>
        <taxon>Insecta</taxon>
        <taxon>Pterygota</taxon>
        <taxon>Neoptera</taxon>
        <taxon>Endopterygota</taxon>
        <taxon>Diptera</taxon>
        <taxon>Brachycera</taxon>
        <taxon>Muscomorpha</taxon>
        <taxon>Ephydroidea</taxon>
        <taxon>Drosophilidae</taxon>
        <taxon>Drosophila</taxon>
        <taxon>Sophophora</taxon>
    </lineage>
</organism>
<sequence length="883" mass="97250">MISRHEKNQRDRANEPSHTMISERHKSRDLVTILGLLHLLLLGVASGHVIEVLAQSTTASTSQTLQTLQTLQTSQTSQTLETKTNASQDGAGLTTAPRLDPNNNNEWRPLGHGDPLQKDPTYDYSPPALERVRYWAENNSTGQSNPEARKKELPPEVLRNKTKSEVLLLGVASERVRVPHSHSYPPVGLGQHQHQQQHQQQLQQQAKYAASIRRSYYAPTQQQHSPQVPQMPQQSQHMATHLHAQQHMPHTHLMPPPMMMMMKSGASSVPHMEYRHNSMMATGAPTSYMSYMSSPTPKQAMTSSVIYHQPAMGHHTSLSASTPWITSMPPAHRLSYSDPHLQESMHTYSFSRPHHQQSVSYSPNSLPGHQGGPKTGLRKPWLHELLQKEVVVTSKPKVKPTMPATKYLMGTSKPHHSLPPVGFGISSTRPPFTYAPVTFVPGPPTIAVPTVAVPTRQEPQPDIYITPTPQASSSGFRPMLVTSPTTVGTTPSTTASTLPIYQRTSTTTSNRLLIPQTNNLAQRPTVAPAASEPTTDSLFSHYKQPPKPLLGPMYLIIEGHSKVKTYGQNELDPHSPKIVPVISKREPVVRLADPNDKRGTVESYQVKHLHTKTTPMTTTTTTSKPTTAKPSTTRATERAPVYSTTKAPVSTTTKPKITSTSKTTKATTTTTTKVPISSTTPLIPPQPKPEAASDVNDLLSLLDNMFADAHEIASSTTGTPPLANSTTSTVLKPVSTKLLPQEPEPRISSSAANIESLLEDDTHEDDEAGEDPGSPISTETPPRATRQVFDYDQLPESRIKEGVTVSDIMEYNDDEEPDDEELEGDDETATDGELEDEEEPDESHNLLKRIDQFVDDVDDGDDDLEDLIEGLDDGEIDERRQQH</sequence>
<feature type="compositionally biased region" description="Polar residues" evidence="1">
    <location>
        <begin position="351"/>
        <end position="367"/>
    </location>
</feature>
<dbReference type="OrthoDB" id="8062658at2759"/>
<accession>A0A9Q0BSX1</accession>
<feature type="compositionally biased region" description="Basic and acidic residues" evidence="1">
    <location>
        <begin position="109"/>
        <end position="121"/>
    </location>
</feature>
<feature type="compositionally biased region" description="Basic and acidic residues" evidence="1">
    <location>
        <begin position="842"/>
        <end position="852"/>
    </location>
</feature>
<feature type="region of interest" description="Disordered" evidence="1">
    <location>
        <begin position="762"/>
        <end position="883"/>
    </location>
</feature>
<evidence type="ECO:0000313" key="2">
    <source>
        <dbReference type="EMBL" id="KAI8043532.1"/>
    </source>
</evidence>
<comment type="caution">
    <text evidence="2">The sequence shown here is derived from an EMBL/GenBank/DDBJ whole genome shotgun (WGS) entry which is preliminary data.</text>
</comment>
<gene>
    <name evidence="2" type="ORF">M5D96_004864</name>
</gene>